<accession>A0AAN8YQD9</accession>
<evidence type="ECO:0000313" key="3">
    <source>
        <dbReference type="Proteomes" id="UP001371456"/>
    </source>
</evidence>
<keyword evidence="3" id="KW-1185">Reference proteome</keyword>
<dbReference type="PANTHER" id="PTHR31635">
    <property type="entry name" value="REVERSE TRANSCRIPTASE DOMAIN-CONTAINING PROTEIN-RELATED"/>
    <property type="match status" value="1"/>
</dbReference>
<reference evidence="2 3" key="1">
    <citation type="submission" date="2024-02" db="EMBL/GenBank/DDBJ databases">
        <title>de novo genome assembly of Solanum bulbocastanum strain 11H21.</title>
        <authorList>
            <person name="Hosaka A.J."/>
        </authorList>
    </citation>
    <scope>NUCLEOTIDE SEQUENCE [LARGE SCALE GENOMIC DNA]</scope>
    <source>
        <tissue evidence="2">Young leaves</tissue>
    </source>
</reference>
<dbReference type="EMBL" id="JBANQN010000002">
    <property type="protein sequence ID" value="KAK6797143.1"/>
    <property type="molecule type" value="Genomic_DNA"/>
</dbReference>
<dbReference type="PANTHER" id="PTHR31635:SF196">
    <property type="entry name" value="REVERSE TRANSCRIPTASE DOMAIN-CONTAINING PROTEIN-RELATED"/>
    <property type="match status" value="1"/>
</dbReference>
<protein>
    <recommendedName>
        <fullName evidence="1">Reverse transcriptase domain-containing protein</fullName>
    </recommendedName>
</protein>
<dbReference type="PROSITE" id="PS50878">
    <property type="entry name" value="RT_POL"/>
    <property type="match status" value="1"/>
</dbReference>
<dbReference type="Proteomes" id="UP001371456">
    <property type="component" value="Unassembled WGS sequence"/>
</dbReference>
<proteinExistence type="predicted"/>
<evidence type="ECO:0000259" key="1">
    <source>
        <dbReference type="PROSITE" id="PS50878"/>
    </source>
</evidence>
<evidence type="ECO:0000313" key="2">
    <source>
        <dbReference type="EMBL" id="KAK6797143.1"/>
    </source>
</evidence>
<feature type="domain" description="Reverse transcriptase" evidence="1">
    <location>
        <begin position="1"/>
        <end position="156"/>
    </location>
</feature>
<gene>
    <name evidence="2" type="ORF">RDI58_004845</name>
</gene>
<name>A0AAN8YQD9_SOLBU</name>
<dbReference type="Pfam" id="PF00078">
    <property type="entry name" value="RVT_1"/>
    <property type="match status" value="1"/>
</dbReference>
<organism evidence="2 3">
    <name type="scientific">Solanum bulbocastanum</name>
    <name type="common">Wild potato</name>
    <dbReference type="NCBI Taxonomy" id="147425"/>
    <lineage>
        <taxon>Eukaryota</taxon>
        <taxon>Viridiplantae</taxon>
        <taxon>Streptophyta</taxon>
        <taxon>Embryophyta</taxon>
        <taxon>Tracheophyta</taxon>
        <taxon>Spermatophyta</taxon>
        <taxon>Magnoliopsida</taxon>
        <taxon>eudicotyledons</taxon>
        <taxon>Gunneridae</taxon>
        <taxon>Pentapetalae</taxon>
        <taxon>asterids</taxon>
        <taxon>lamiids</taxon>
        <taxon>Solanales</taxon>
        <taxon>Solanaceae</taxon>
        <taxon>Solanoideae</taxon>
        <taxon>Solaneae</taxon>
        <taxon>Solanum</taxon>
    </lineage>
</organism>
<comment type="caution">
    <text evidence="2">The sequence shown here is derived from an EMBL/GenBank/DDBJ whole genome shotgun (WGS) entry which is preliminary data.</text>
</comment>
<dbReference type="InterPro" id="IPR000477">
    <property type="entry name" value="RT_dom"/>
</dbReference>
<dbReference type="AlphaFoldDB" id="A0AAN8YQD9"/>
<sequence length="156" mass="17549">MAHQANSTKACLKRRNYIDKGDVFSKVRWDFVEEMLNGYGSPPKFIQLVMVHVTTTKLSVKVSGDTHDYFEGKGGLRQGDPISPLLFALVMEYLSRTTTQMCKLPDFRFHPMCKGQQLTLLIFANDLMIFRKGNVASVQSVMEALQHFSNATGLVA</sequence>